<feature type="region of interest" description="Disordered" evidence="1">
    <location>
        <begin position="1"/>
        <end position="92"/>
    </location>
</feature>
<feature type="compositionally biased region" description="Polar residues" evidence="1">
    <location>
        <begin position="9"/>
        <end position="19"/>
    </location>
</feature>
<feature type="compositionally biased region" description="Polar residues" evidence="1">
    <location>
        <begin position="160"/>
        <end position="172"/>
    </location>
</feature>
<evidence type="ECO:0000256" key="1">
    <source>
        <dbReference type="SAM" id="MobiDB-lite"/>
    </source>
</evidence>
<accession>A0A6A6NXU2</accession>
<dbReference type="OrthoDB" id="5372703at2759"/>
<feature type="compositionally biased region" description="Basic and acidic residues" evidence="1">
    <location>
        <begin position="20"/>
        <end position="35"/>
    </location>
</feature>
<evidence type="ECO:0000313" key="2">
    <source>
        <dbReference type="EMBL" id="KAF2456529.1"/>
    </source>
</evidence>
<reference evidence="2" key="1">
    <citation type="journal article" date="2020" name="Stud. Mycol.">
        <title>101 Dothideomycetes genomes: a test case for predicting lifestyles and emergence of pathogens.</title>
        <authorList>
            <person name="Haridas S."/>
            <person name="Albert R."/>
            <person name="Binder M."/>
            <person name="Bloem J."/>
            <person name="Labutti K."/>
            <person name="Salamov A."/>
            <person name="Andreopoulos B."/>
            <person name="Baker S."/>
            <person name="Barry K."/>
            <person name="Bills G."/>
            <person name="Bluhm B."/>
            <person name="Cannon C."/>
            <person name="Castanera R."/>
            <person name="Culley D."/>
            <person name="Daum C."/>
            <person name="Ezra D."/>
            <person name="Gonzalez J."/>
            <person name="Henrissat B."/>
            <person name="Kuo A."/>
            <person name="Liang C."/>
            <person name="Lipzen A."/>
            <person name="Lutzoni F."/>
            <person name="Magnuson J."/>
            <person name="Mondo S."/>
            <person name="Nolan M."/>
            <person name="Ohm R."/>
            <person name="Pangilinan J."/>
            <person name="Park H.-J."/>
            <person name="Ramirez L."/>
            <person name="Alfaro M."/>
            <person name="Sun H."/>
            <person name="Tritt A."/>
            <person name="Yoshinaga Y."/>
            <person name="Zwiers L.-H."/>
            <person name="Turgeon B."/>
            <person name="Goodwin S."/>
            <person name="Spatafora J."/>
            <person name="Crous P."/>
            <person name="Grigoriev I."/>
        </authorList>
    </citation>
    <scope>NUCLEOTIDE SEQUENCE</scope>
    <source>
        <strain evidence="2">ATCC 16933</strain>
    </source>
</reference>
<gene>
    <name evidence="2" type="ORF">BDY21DRAFT_53197</name>
</gene>
<protein>
    <submittedName>
        <fullName evidence="2">Uncharacterized protein</fullName>
    </submittedName>
</protein>
<feature type="region of interest" description="Disordered" evidence="1">
    <location>
        <begin position="134"/>
        <end position="172"/>
    </location>
</feature>
<dbReference type="AlphaFoldDB" id="A0A6A6NXU2"/>
<name>A0A6A6NXU2_9PEZI</name>
<dbReference type="Proteomes" id="UP000799766">
    <property type="component" value="Unassembled WGS sequence"/>
</dbReference>
<organism evidence="2 3">
    <name type="scientific">Lineolata rhizophorae</name>
    <dbReference type="NCBI Taxonomy" id="578093"/>
    <lineage>
        <taxon>Eukaryota</taxon>
        <taxon>Fungi</taxon>
        <taxon>Dikarya</taxon>
        <taxon>Ascomycota</taxon>
        <taxon>Pezizomycotina</taxon>
        <taxon>Dothideomycetes</taxon>
        <taxon>Dothideomycetes incertae sedis</taxon>
        <taxon>Lineolatales</taxon>
        <taxon>Lineolataceae</taxon>
        <taxon>Lineolata</taxon>
    </lineage>
</organism>
<evidence type="ECO:0000313" key="3">
    <source>
        <dbReference type="Proteomes" id="UP000799766"/>
    </source>
</evidence>
<sequence length="273" mass="30764">MHKTEASTKPKNLRANTRNPTEKFSYRVEKTENTRRTSVRLRKRASSNTPSSLDVSQKPSNQYEDQASTRQRKRRRNYEEKPPLAKRARTNVSAVSHRLLPLTAETLQSHIWLKRNNVDRDTLLERYLGILEPMGSEADNGGRSRGNKRSASRVGIGERSTASTGGDPETASQVIQKSSFTAAHYRNFILKGANISLQSRLVPEDIRTQISAIVQLEVSPRRKEELSCIAHKLHDDFADVLNTAAREDDCIELVNRSLRADAKHDRLPLGVAS</sequence>
<keyword evidence="3" id="KW-1185">Reference proteome</keyword>
<dbReference type="EMBL" id="MU001683">
    <property type="protein sequence ID" value="KAF2456529.1"/>
    <property type="molecule type" value="Genomic_DNA"/>
</dbReference>
<proteinExistence type="predicted"/>
<feature type="compositionally biased region" description="Polar residues" evidence="1">
    <location>
        <begin position="46"/>
        <end position="69"/>
    </location>
</feature>